<sequence length="356" mass="40563">MTNISQSSKDSVVTVVPLTQEQLHQTPAEMYRQKQMALMEQETESRLAPIRQAIAENYKKYATPRRVKRDKMIRDAKKRREMEARQKMEKKKAAAMKAQEQSTTRRLLTPPPKRKTPPRSPNEPITPRRVRPGMTKAEIDQAMSDNEDWSDLIATSPSPAPRNKSGSSMRTEPQLRPLNPVRPYLRLSGPVKSRTEEFEEAQDPTKAKNKGLFSVLKVPKVQDFERDGLLLPVKAPPPPKPTDNSEASSSSAPAKPAPPLPPRPIYKCDTLGRLPISVIREYKALLGTRCPPAWRMLDMYFAQLSRPDAHVNRDELIAQVFWNWERLSGLRIANLPEDKILRTVMDYVSSVLQRKC</sequence>
<accession>A0AAV9VZ00</accession>
<evidence type="ECO:0000313" key="2">
    <source>
        <dbReference type="EMBL" id="KAK6498418.1"/>
    </source>
</evidence>
<proteinExistence type="predicted"/>
<name>A0AAV9VZ00_9PEZI</name>
<comment type="caution">
    <text evidence="2">The sequence shown here is derived from an EMBL/GenBank/DDBJ whole genome shotgun (WGS) entry which is preliminary data.</text>
</comment>
<gene>
    <name evidence="2" type="ORF">TWF481_011009</name>
</gene>
<feature type="compositionally biased region" description="Basic and acidic residues" evidence="1">
    <location>
        <begin position="70"/>
        <end position="87"/>
    </location>
</feature>
<evidence type="ECO:0000313" key="3">
    <source>
        <dbReference type="Proteomes" id="UP001370758"/>
    </source>
</evidence>
<dbReference type="Proteomes" id="UP001370758">
    <property type="component" value="Unassembled WGS sequence"/>
</dbReference>
<feature type="region of interest" description="Disordered" evidence="1">
    <location>
        <begin position="230"/>
        <end position="263"/>
    </location>
</feature>
<organism evidence="2 3">
    <name type="scientific">Arthrobotrys musiformis</name>
    <dbReference type="NCBI Taxonomy" id="47236"/>
    <lineage>
        <taxon>Eukaryota</taxon>
        <taxon>Fungi</taxon>
        <taxon>Dikarya</taxon>
        <taxon>Ascomycota</taxon>
        <taxon>Pezizomycotina</taxon>
        <taxon>Orbiliomycetes</taxon>
        <taxon>Orbiliales</taxon>
        <taxon>Orbiliaceae</taxon>
        <taxon>Arthrobotrys</taxon>
    </lineage>
</organism>
<feature type="region of interest" description="Disordered" evidence="1">
    <location>
        <begin position="65"/>
        <end position="186"/>
    </location>
</feature>
<evidence type="ECO:0000256" key="1">
    <source>
        <dbReference type="SAM" id="MobiDB-lite"/>
    </source>
</evidence>
<protein>
    <submittedName>
        <fullName evidence="2">Uncharacterized protein</fullName>
    </submittedName>
</protein>
<feature type="compositionally biased region" description="Low complexity" evidence="1">
    <location>
        <begin position="95"/>
        <end position="108"/>
    </location>
</feature>
<keyword evidence="3" id="KW-1185">Reference proteome</keyword>
<reference evidence="2 3" key="1">
    <citation type="submission" date="2023-08" db="EMBL/GenBank/DDBJ databases">
        <authorList>
            <person name="Palmer J.M."/>
        </authorList>
    </citation>
    <scope>NUCLEOTIDE SEQUENCE [LARGE SCALE GENOMIC DNA]</scope>
    <source>
        <strain evidence="2 3">TWF481</strain>
    </source>
</reference>
<dbReference type="AlphaFoldDB" id="A0AAV9VZ00"/>
<dbReference type="EMBL" id="JAVHJL010000008">
    <property type="protein sequence ID" value="KAK6498418.1"/>
    <property type="molecule type" value="Genomic_DNA"/>
</dbReference>